<feature type="transmembrane region" description="Helical" evidence="1">
    <location>
        <begin position="168"/>
        <end position="187"/>
    </location>
</feature>
<keyword evidence="1" id="KW-0472">Membrane</keyword>
<evidence type="ECO:0008006" key="4">
    <source>
        <dbReference type="Google" id="ProtNLM"/>
    </source>
</evidence>
<feature type="transmembrane region" description="Helical" evidence="1">
    <location>
        <begin position="97"/>
        <end position="121"/>
    </location>
</feature>
<proteinExistence type="predicted"/>
<dbReference type="EMBL" id="JARJLG010000162">
    <property type="protein sequence ID" value="KAJ7734330.1"/>
    <property type="molecule type" value="Genomic_DNA"/>
</dbReference>
<feature type="transmembrane region" description="Helical" evidence="1">
    <location>
        <begin position="53"/>
        <end position="77"/>
    </location>
</feature>
<accession>A0AAD7MVV7</accession>
<feature type="transmembrane region" description="Helical" evidence="1">
    <location>
        <begin position="20"/>
        <end position="41"/>
    </location>
</feature>
<dbReference type="AlphaFoldDB" id="A0AAD7MVV7"/>
<organism evidence="2 3">
    <name type="scientific">Mycena maculata</name>
    <dbReference type="NCBI Taxonomy" id="230809"/>
    <lineage>
        <taxon>Eukaryota</taxon>
        <taxon>Fungi</taxon>
        <taxon>Dikarya</taxon>
        <taxon>Basidiomycota</taxon>
        <taxon>Agaricomycotina</taxon>
        <taxon>Agaricomycetes</taxon>
        <taxon>Agaricomycetidae</taxon>
        <taxon>Agaricales</taxon>
        <taxon>Marasmiineae</taxon>
        <taxon>Mycenaceae</taxon>
        <taxon>Mycena</taxon>
    </lineage>
</organism>
<evidence type="ECO:0000313" key="3">
    <source>
        <dbReference type="Proteomes" id="UP001215280"/>
    </source>
</evidence>
<comment type="caution">
    <text evidence="2">The sequence shown here is derived from an EMBL/GenBank/DDBJ whole genome shotgun (WGS) entry which is preliminary data.</text>
</comment>
<name>A0AAD7MVV7_9AGAR</name>
<dbReference type="Proteomes" id="UP001215280">
    <property type="component" value="Unassembled WGS sequence"/>
</dbReference>
<sequence>MSPPPLSMDSVSDFPPGFVVVQVSGPLILAYLGDWGLFGALTAFPNDRPYIDALVYIVYSLQLVQTVMTAADALRIWFFGSGFGNYMALTAMHVSWFSSPIVGVFNVWLIGSALIDVIIALSTTYYVRESSSACVGSHPAFQLITRDTGLRVIDRYLLMFVYNTFQPAIFLLTALVALAKLVLYFAFPDKSYEVPHDDVHAGVVC</sequence>
<gene>
    <name evidence="2" type="ORF">DFH07DRAFT_967652</name>
</gene>
<evidence type="ECO:0000313" key="2">
    <source>
        <dbReference type="EMBL" id="KAJ7734330.1"/>
    </source>
</evidence>
<keyword evidence="1" id="KW-1133">Transmembrane helix</keyword>
<evidence type="ECO:0000256" key="1">
    <source>
        <dbReference type="SAM" id="Phobius"/>
    </source>
</evidence>
<reference evidence="2" key="1">
    <citation type="submission" date="2023-03" db="EMBL/GenBank/DDBJ databases">
        <title>Massive genome expansion in bonnet fungi (Mycena s.s.) driven by repeated elements and novel gene families across ecological guilds.</title>
        <authorList>
            <consortium name="Lawrence Berkeley National Laboratory"/>
            <person name="Harder C.B."/>
            <person name="Miyauchi S."/>
            <person name="Viragh M."/>
            <person name="Kuo A."/>
            <person name="Thoen E."/>
            <person name="Andreopoulos B."/>
            <person name="Lu D."/>
            <person name="Skrede I."/>
            <person name="Drula E."/>
            <person name="Henrissat B."/>
            <person name="Morin E."/>
            <person name="Kohler A."/>
            <person name="Barry K."/>
            <person name="LaButti K."/>
            <person name="Morin E."/>
            <person name="Salamov A."/>
            <person name="Lipzen A."/>
            <person name="Mereny Z."/>
            <person name="Hegedus B."/>
            <person name="Baldrian P."/>
            <person name="Stursova M."/>
            <person name="Weitz H."/>
            <person name="Taylor A."/>
            <person name="Grigoriev I.V."/>
            <person name="Nagy L.G."/>
            <person name="Martin F."/>
            <person name="Kauserud H."/>
        </authorList>
    </citation>
    <scope>NUCLEOTIDE SEQUENCE</scope>
    <source>
        <strain evidence="2">CBHHK188m</strain>
    </source>
</reference>
<keyword evidence="1" id="KW-0812">Transmembrane</keyword>
<protein>
    <recommendedName>
        <fullName evidence="4">Transmembrane protein</fullName>
    </recommendedName>
</protein>
<keyword evidence="3" id="KW-1185">Reference proteome</keyword>